<dbReference type="Pfam" id="PF01757">
    <property type="entry name" value="Acyl_transf_3"/>
    <property type="match status" value="1"/>
</dbReference>
<dbReference type="InterPro" id="IPR002656">
    <property type="entry name" value="Acyl_transf_3_dom"/>
</dbReference>
<gene>
    <name evidence="3" type="ORF">SAMN04487775_102387</name>
</gene>
<dbReference type="EMBL" id="FORI01000002">
    <property type="protein sequence ID" value="SFI56127.1"/>
    <property type="molecule type" value="Genomic_DNA"/>
</dbReference>
<keyword evidence="4" id="KW-1185">Reference proteome</keyword>
<keyword evidence="3" id="KW-0808">Transferase</keyword>
<evidence type="ECO:0000259" key="2">
    <source>
        <dbReference type="Pfam" id="PF01757"/>
    </source>
</evidence>
<feature type="domain" description="Acyltransferase 3" evidence="2">
    <location>
        <begin position="1"/>
        <end position="280"/>
    </location>
</feature>
<feature type="transmembrane region" description="Helical" evidence="1">
    <location>
        <begin position="171"/>
        <end position="192"/>
    </location>
</feature>
<evidence type="ECO:0000256" key="1">
    <source>
        <dbReference type="SAM" id="Phobius"/>
    </source>
</evidence>
<dbReference type="PANTHER" id="PTHR36927:SF3">
    <property type="entry name" value="GLUCANS BIOSYNTHESIS PROTEIN C"/>
    <property type="match status" value="1"/>
</dbReference>
<dbReference type="GO" id="GO:0016747">
    <property type="term" value="F:acyltransferase activity, transferring groups other than amino-acyl groups"/>
    <property type="evidence" value="ECO:0007669"/>
    <property type="project" value="InterPro"/>
</dbReference>
<feature type="transmembrane region" description="Helical" evidence="1">
    <location>
        <begin position="116"/>
        <end position="134"/>
    </location>
</feature>
<dbReference type="PANTHER" id="PTHR36927">
    <property type="entry name" value="BLR4337 PROTEIN"/>
    <property type="match status" value="1"/>
</dbReference>
<feature type="transmembrane region" description="Helical" evidence="1">
    <location>
        <begin position="237"/>
        <end position="257"/>
    </location>
</feature>
<feature type="transmembrane region" description="Helical" evidence="1">
    <location>
        <begin position="85"/>
        <end position="104"/>
    </location>
</feature>
<keyword evidence="3" id="KW-0012">Acyltransferase</keyword>
<dbReference type="AlphaFoldDB" id="A0A1I3J7C8"/>
<evidence type="ECO:0000313" key="4">
    <source>
        <dbReference type="Proteomes" id="UP000182737"/>
    </source>
</evidence>
<name>A0A1I3J7C8_9SPIR</name>
<sequence>MPLLFVLAGASTFYAFGKRTAKKYIIERVLKLYIPFNVALILVIPVQTYLADIYFNNYSGNYFEHFKEFFVFTDFTGYDGHFTPAHTWFILYLFLISLITLPLLKLAYSKNFDLKTSRFMILKLLLIGVVLYFIKPIGSLGGKSIVEFMAWFLTGFFVFSDETFQEKTASWSIVTFPIFAILLIARCVMYKIQFFGPYWDVLTYIFTWSGILSLFGLGKKFLNFNSAFTKYFSQASYPLYILHQSVIVILGFFAAKYVMIPYILQYILLVLISFAITVGLFEIFRRNKITSFLLGMKSLKIKTPSAPAACKAQFQ</sequence>
<feature type="transmembrane region" description="Helical" evidence="1">
    <location>
        <begin position="198"/>
        <end position="217"/>
    </location>
</feature>
<feature type="transmembrane region" description="Helical" evidence="1">
    <location>
        <begin position="263"/>
        <end position="284"/>
    </location>
</feature>
<evidence type="ECO:0000313" key="3">
    <source>
        <dbReference type="EMBL" id="SFI56127.1"/>
    </source>
</evidence>
<protein>
    <submittedName>
        <fullName evidence="3">Acyltransferase family protein</fullName>
    </submittedName>
</protein>
<dbReference type="OrthoDB" id="6623990at2"/>
<keyword evidence="1" id="KW-0472">Membrane</keyword>
<keyword evidence="1" id="KW-0812">Transmembrane</keyword>
<accession>A0A1I3J7C8</accession>
<dbReference type="Proteomes" id="UP000182737">
    <property type="component" value="Unassembled WGS sequence"/>
</dbReference>
<proteinExistence type="predicted"/>
<organism evidence="3 4">
    <name type="scientific">Treponema bryantii</name>
    <dbReference type="NCBI Taxonomy" id="163"/>
    <lineage>
        <taxon>Bacteria</taxon>
        <taxon>Pseudomonadati</taxon>
        <taxon>Spirochaetota</taxon>
        <taxon>Spirochaetia</taxon>
        <taxon>Spirochaetales</taxon>
        <taxon>Treponemataceae</taxon>
        <taxon>Treponema</taxon>
    </lineage>
</organism>
<dbReference type="InterPro" id="IPR050623">
    <property type="entry name" value="Glucan_succinyl_AcylTrfase"/>
</dbReference>
<keyword evidence="1" id="KW-1133">Transmembrane helix</keyword>
<reference evidence="4" key="1">
    <citation type="submission" date="2016-10" db="EMBL/GenBank/DDBJ databases">
        <authorList>
            <person name="Varghese N."/>
            <person name="Submissions S."/>
        </authorList>
    </citation>
    <scope>NUCLEOTIDE SEQUENCE [LARGE SCALE GENOMIC DNA]</scope>
    <source>
        <strain evidence="4">XBD1002</strain>
    </source>
</reference>